<dbReference type="EMBL" id="JASSZA010000007">
    <property type="protein sequence ID" value="KAK2105336.1"/>
    <property type="molecule type" value="Genomic_DNA"/>
</dbReference>
<comment type="caution">
    <text evidence="1">The sequence shown here is derived from an EMBL/GenBank/DDBJ whole genome shotgun (WGS) entry which is preliminary data.</text>
</comment>
<accession>A0ABQ9V859</accession>
<gene>
    <name evidence="1" type="ORF">P7K49_014850</name>
</gene>
<organism evidence="1 2">
    <name type="scientific">Saguinus oedipus</name>
    <name type="common">Cotton-top tamarin</name>
    <name type="synonym">Oedipomidas oedipus</name>
    <dbReference type="NCBI Taxonomy" id="9490"/>
    <lineage>
        <taxon>Eukaryota</taxon>
        <taxon>Metazoa</taxon>
        <taxon>Chordata</taxon>
        <taxon>Craniata</taxon>
        <taxon>Vertebrata</taxon>
        <taxon>Euteleostomi</taxon>
        <taxon>Mammalia</taxon>
        <taxon>Eutheria</taxon>
        <taxon>Euarchontoglires</taxon>
        <taxon>Primates</taxon>
        <taxon>Haplorrhini</taxon>
        <taxon>Platyrrhini</taxon>
        <taxon>Cebidae</taxon>
        <taxon>Callitrichinae</taxon>
        <taxon>Saguinus</taxon>
    </lineage>
</organism>
<dbReference type="Proteomes" id="UP001266305">
    <property type="component" value="Unassembled WGS sequence"/>
</dbReference>
<name>A0ABQ9V859_SAGOE</name>
<proteinExistence type="predicted"/>
<protein>
    <submittedName>
        <fullName evidence="1">Uncharacterized protein</fullName>
    </submittedName>
</protein>
<evidence type="ECO:0000313" key="2">
    <source>
        <dbReference type="Proteomes" id="UP001266305"/>
    </source>
</evidence>
<evidence type="ECO:0000313" key="1">
    <source>
        <dbReference type="EMBL" id="KAK2105336.1"/>
    </source>
</evidence>
<keyword evidence="2" id="KW-1185">Reference proteome</keyword>
<reference evidence="1 2" key="1">
    <citation type="submission" date="2023-05" db="EMBL/GenBank/DDBJ databases">
        <title>B98-5 Cell Line De Novo Hybrid Assembly: An Optical Mapping Approach.</title>
        <authorList>
            <person name="Kananen K."/>
            <person name="Auerbach J.A."/>
            <person name="Kautto E."/>
            <person name="Blachly J.S."/>
        </authorList>
    </citation>
    <scope>NUCLEOTIDE SEQUENCE [LARGE SCALE GENOMIC DNA]</scope>
    <source>
        <strain evidence="1">B95-8</strain>
        <tissue evidence="1">Cell line</tissue>
    </source>
</reference>
<sequence length="138" mass="15040">MNGAQTNGGQPLQCCWSHRFMEPFLDLQRIAPDIPLTLMDSSVHVAPCLSVCHSGENNEVVRSDLKKLPALPTQALKEHPSLAYCMNIFTYSWLARTSGTIVTRPAPFRPISAQASVKCPERAAGWGTSSLHHSPADA</sequence>